<dbReference type="Pfam" id="PF00397">
    <property type="entry name" value="WW"/>
    <property type="match status" value="1"/>
</dbReference>
<evidence type="ECO:0000256" key="2">
    <source>
        <dbReference type="ARBA" id="ARBA00023110"/>
    </source>
</evidence>
<dbReference type="GO" id="GO:0080090">
    <property type="term" value="P:regulation of primary metabolic process"/>
    <property type="evidence" value="ECO:0007669"/>
    <property type="project" value="UniProtKB-ARBA"/>
</dbReference>
<proteinExistence type="predicted"/>
<dbReference type="SUPFAM" id="SSF54534">
    <property type="entry name" value="FKBP-like"/>
    <property type="match status" value="1"/>
</dbReference>
<gene>
    <name evidence="8" type="ORF">CAUPRSCDRAFT_10110</name>
</gene>
<organism evidence="8 9">
    <name type="scientific">Caulochytrium protostelioides</name>
    <dbReference type="NCBI Taxonomy" id="1555241"/>
    <lineage>
        <taxon>Eukaryota</taxon>
        <taxon>Fungi</taxon>
        <taxon>Fungi incertae sedis</taxon>
        <taxon>Chytridiomycota</taxon>
        <taxon>Chytridiomycota incertae sedis</taxon>
        <taxon>Chytridiomycetes</taxon>
        <taxon>Caulochytriales</taxon>
        <taxon>Caulochytriaceae</taxon>
        <taxon>Caulochytrium</taxon>
    </lineage>
</organism>
<dbReference type="AlphaFoldDB" id="A0A4P9WYD7"/>
<evidence type="ECO:0000256" key="3">
    <source>
        <dbReference type="ARBA" id="ARBA00023235"/>
    </source>
</evidence>
<reference evidence="9" key="1">
    <citation type="journal article" date="2018" name="Nat. Microbiol.">
        <title>Leveraging single-cell genomics to expand the fungal tree of life.</title>
        <authorList>
            <person name="Ahrendt S.R."/>
            <person name="Quandt C.A."/>
            <person name="Ciobanu D."/>
            <person name="Clum A."/>
            <person name="Salamov A."/>
            <person name="Andreopoulos B."/>
            <person name="Cheng J.F."/>
            <person name="Woyke T."/>
            <person name="Pelin A."/>
            <person name="Henrissat B."/>
            <person name="Reynolds N.K."/>
            <person name="Benny G.L."/>
            <person name="Smith M.E."/>
            <person name="James T.Y."/>
            <person name="Grigoriev I.V."/>
        </authorList>
    </citation>
    <scope>NUCLEOTIDE SEQUENCE [LARGE SCALE GENOMIC DNA]</scope>
    <source>
        <strain evidence="9">ATCC 52028</strain>
    </source>
</reference>
<dbReference type="InterPro" id="IPR036020">
    <property type="entry name" value="WW_dom_sf"/>
</dbReference>
<dbReference type="SUPFAM" id="SSF51045">
    <property type="entry name" value="WW domain"/>
    <property type="match status" value="1"/>
</dbReference>
<dbReference type="InterPro" id="IPR051370">
    <property type="entry name" value="PPIase_Pin1"/>
</dbReference>
<dbReference type="SMART" id="SM00456">
    <property type="entry name" value="WW"/>
    <property type="match status" value="1"/>
</dbReference>
<dbReference type="GO" id="GO:0005634">
    <property type="term" value="C:nucleus"/>
    <property type="evidence" value="ECO:0007669"/>
    <property type="project" value="TreeGrafter"/>
</dbReference>
<dbReference type="PROSITE" id="PS50198">
    <property type="entry name" value="PPIC_PPIASE_2"/>
    <property type="match status" value="1"/>
</dbReference>
<evidence type="ECO:0000313" key="8">
    <source>
        <dbReference type="EMBL" id="RKO96316.1"/>
    </source>
</evidence>
<dbReference type="FunFam" id="3.10.50.40:FF:000010">
    <property type="entry name" value="Peptidyl-prolyl cis-trans isomerase Pin1"/>
    <property type="match status" value="1"/>
</dbReference>
<name>A0A4P9WYD7_9FUNG</name>
<dbReference type="InterPro" id="IPR000297">
    <property type="entry name" value="PPIase_PpiC"/>
</dbReference>
<dbReference type="InterPro" id="IPR046357">
    <property type="entry name" value="PPIase_dom_sf"/>
</dbReference>
<dbReference type="EC" id="5.2.1.8" evidence="5"/>
<dbReference type="Proteomes" id="UP000268535">
    <property type="component" value="Unassembled WGS sequence"/>
</dbReference>
<keyword evidence="3 4" id="KW-0413">Isomerase</keyword>
<accession>A0A4P9WYD7</accession>
<evidence type="ECO:0000256" key="1">
    <source>
        <dbReference type="ARBA" id="ARBA00000971"/>
    </source>
</evidence>
<evidence type="ECO:0000256" key="5">
    <source>
        <dbReference type="RuleBase" id="RU363014"/>
    </source>
</evidence>
<dbReference type="CDD" id="cd00201">
    <property type="entry name" value="WW"/>
    <property type="match status" value="1"/>
</dbReference>
<keyword evidence="2 4" id="KW-0697">Rotamase</keyword>
<dbReference type="GO" id="GO:0060255">
    <property type="term" value="P:regulation of macromolecule metabolic process"/>
    <property type="evidence" value="ECO:0007669"/>
    <property type="project" value="UniProtKB-ARBA"/>
</dbReference>
<evidence type="ECO:0000256" key="4">
    <source>
        <dbReference type="PROSITE-ProRule" id="PRU00278"/>
    </source>
</evidence>
<dbReference type="GO" id="GO:0003755">
    <property type="term" value="F:peptidyl-prolyl cis-trans isomerase activity"/>
    <property type="evidence" value="ECO:0007669"/>
    <property type="project" value="UniProtKB-UniRule"/>
</dbReference>
<sequence length="161" mass="17757">MTVRPRKWEKRMSRKHQRHYYFDAETRTSVWDCPADYTSDGEGSGGDAAGETIRASHLLVKHTGSRHPSSWREVTVTRTKEDALKRLRGFETQIRSGQATLAELAASESDCSSAKAQGDLGFFGRGKMQPPFEEAAFALGVGEMSGPVETQSGVHLILRTA</sequence>
<comment type="catalytic activity">
    <reaction evidence="1 5">
        <text>[protein]-peptidylproline (omega=180) = [protein]-peptidylproline (omega=0)</text>
        <dbReference type="Rhea" id="RHEA:16237"/>
        <dbReference type="Rhea" id="RHEA-COMP:10747"/>
        <dbReference type="Rhea" id="RHEA-COMP:10748"/>
        <dbReference type="ChEBI" id="CHEBI:83833"/>
        <dbReference type="ChEBI" id="CHEBI:83834"/>
        <dbReference type="EC" id="5.2.1.8"/>
    </reaction>
</comment>
<evidence type="ECO:0000259" key="7">
    <source>
        <dbReference type="PROSITE" id="PS50198"/>
    </source>
</evidence>
<feature type="domain" description="WW" evidence="6">
    <location>
        <begin position="2"/>
        <end position="36"/>
    </location>
</feature>
<dbReference type="PANTHER" id="PTHR10657:SF4">
    <property type="entry name" value="PEPTIDYL-PROLYL CIS-TRANS ISOMERASE-RELATED"/>
    <property type="match status" value="1"/>
</dbReference>
<dbReference type="InterPro" id="IPR001202">
    <property type="entry name" value="WW_dom"/>
</dbReference>
<dbReference type="GO" id="GO:0005829">
    <property type="term" value="C:cytosol"/>
    <property type="evidence" value="ECO:0007669"/>
    <property type="project" value="TreeGrafter"/>
</dbReference>
<evidence type="ECO:0000259" key="6">
    <source>
        <dbReference type="PROSITE" id="PS50020"/>
    </source>
</evidence>
<dbReference type="PROSITE" id="PS50020">
    <property type="entry name" value="WW_DOMAIN_2"/>
    <property type="match status" value="1"/>
</dbReference>
<dbReference type="Gene3D" id="2.20.70.10">
    <property type="match status" value="1"/>
</dbReference>
<dbReference type="EMBL" id="ML010086">
    <property type="protein sequence ID" value="RKO96316.1"/>
    <property type="molecule type" value="Genomic_DNA"/>
</dbReference>
<evidence type="ECO:0000313" key="9">
    <source>
        <dbReference type="Proteomes" id="UP000268535"/>
    </source>
</evidence>
<protein>
    <recommendedName>
        <fullName evidence="5">Peptidyl-prolyl cis-trans isomerase</fullName>
        <ecNumber evidence="5">5.2.1.8</ecNumber>
    </recommendedName>
</protein>
<dbReference type="PANTHER" id="PTHR10657">
    <property type="entry name" value="PEPTIDYL-PROLYL CIS-TRANS ISOMERASE"/>
    <property type="match status" value="1"/>
</dbReference>
<feature type="domain" description="PpiC" evidence="7">
    <location>
        <begin position="50"/>
        <end position="161"/>
    </location>
</feature>
<dbReference type="Pfam" id="PF00639">
    <property type="entry name" value="Rotamase"/>
    <property type="match status" value="1"/>
</dbReference>
<dbReference type="Gene3D" id="3.10.50.40">
    <property type="match status" value="1"/>
</dbReference>